<reference evidence="1 2" key="1">
    <citation type="journal article" date="2018" name="Nat. Ecol. Evol.">
        <title>Genomic signatures of mitonuclear coevolution across populations of Tigriopus californicus.</title>
        <authorList>
            <person name="Barreto F.S."/>
            <person name="Watson E.T."/>
            <person name="Lima T.G."/>
            <person name="Willett C.S."/>
            <person name="Edmands S."/>
            <person name="Li W."/>
            <person name="Burton R.S."/>
        </authorList>
    </citation>
    <scope>NUCLEOTIDE SEQUENCE [LARGE SCALE GENOMIC DNA]</scope>
    <source>
        <strain evidence="1 2">San Diego</strain>
    </source>
</reference>
<evidence type="ECO:0008006" key="3">
    <source>
        <dbReference type="Google" id="ProtNLM"/>
    </source>
</evidence>
<dbReference type="AlphaFoldDB" id="A0A553P5V3"/>
<accession>A0A553P5V3</accession>
<sequence length="372" mass="42782">MDIIQAELDELRRICQKSVPDSTLITCALAQVRVQIKKSDFTCVTACFTFPKDYPRHNTLITCALAQVRVQIKKSDFTCVTACFTFPKDYPRHNILIELKSKTLSVKLLDGLVKVSETEAQKHLDRPHILPMVKFINKFLDENPLSCCADEISEVKAKLDGEERLKLSQKTASMSLFLKRRQYFLKLKFAVPPNYPIQQIQVVNADSNFPRVFRVWFVAQAQEVARRCVEPPLRPKPKAPPFKVRPSFGSACSFLIESVHRYPDEICQICRQKCFPEDPEQAIHDENAAAHVERVYCSHCYHHDCLILYMKTPPFEGGKKCIACKQKIYHEIWKVTPELAEARWAHEQAKNRELDEVVDFLADMGDNLVKPS</sequence>
<protein>
    <recommendedName>
        <fullName evidence="3">RWD domain-containing protein</fullName>
    </recommendedName>
</protein>
<keyword evidence="2" id="KW-1185">Reference proteome</keyword>
<dbReference type="Proteomes" id="UP000318571">
    <property type="component" value="Chromosome 3"/>
</dbReference>
<evidence type="ECO:0000313" key="1">
    <source>
        <dbReference type="EMBL" id="TRY73066.1"/>
    </source>
</evidence>
<gene>
    <name evidence="1" type="ORF">TCAL_11095</name>
</gene>
<evidence type="ECO:0000313" key="2">
    <source>
        <dbReference type="Proteomes" id="UP000318571"/>
    </source>
</evidence>
<organism evidence="1 2">
    <name type="scientific">Tigriopus californicus</name>
    <name type="common">Marine copepod</name>
    <dbReference type="NCBI Taxonomy" id="6832"/>
    <lineage>
        <taxon>Eukaryota</taxon>
        <taxon>Metazoa</taxon>
        <taxon>Ecdysozoa</taxon>
        <taxon>Arthropoda</taxon>
        <taxon>Crustacea</taxon>
        <taxon>Multicrustacea</taxon>
        <taxon>Hexanauplia</taxon>
        <taxon>Copepoda</taxon>
        <taxon>Harpacticoida</taxon>
        <taxon>Harpacticidae</taxon>
        <taxon>Tigriopus</taxon>
    </lineage>
</organism>
<proteinExistence type="predicted"/>
<comment type="caution">
    <text evidence="1">The sequence shown here is derived from an EMBL/GenBank/DDBJ whole genome shotgun (WGS) entry which is preliminary data.</text>
</comment>
<dbReference type="PANTHER" id="PTHR40237">
    <property type="entry name" value="LD44813P"/>
    <property type="match status" value="1"/>
</dbReference>
<dbReference type="Gene3D" id="3.10.110.10">
    <property type="entry name" value="Ubiquitin Conjugating Enzyme"/>
    <property type="match status" value="1"/>
</dbReference>
<name>A0A553P5V3_TIGCA</name>
<dbReference type="SUPFAM" id="SSF57850">
    <property type="entry name" value="RING/U-box"/>
    <property type="match status" value="1"/>
</dbReference>
<dbReference type="EMBL" id="VCGU01000007">
    <property type="protein sequence ID" value="TRY73066.1"/>
    <property type="molecule type" value="Genomic_DNA"/>
</dbReference>
<dbReference type="PANTHER" id="PTHR40237:SF1">
    <property type="entry name" value="LD44813P"/>
    <property type="match status" value="1"/>
</dbReference>
<dbReference type="InterPro" id="IPR016135">
    <property type="entry name" value="UBQ-conjugating_enzyme/RWD"/>
</dbReference>
<dbReference type="OMA" id="WAHQQAR"/>